<reference evidence="1" key="1">
    <citation type="submission" date="2022-11" db="EMBL/GenBank/DDBJ databases">
        <authorList>
            <person name="Graham C."/>
            <person name="Newman J.D."/>
        </authorList>
    </citation>
    <scope>NUCLEOTIDE SEQUENCE</scope>
    <source>
        <strain evidence="1">DSM 19486</strain>
    </source>
</reference>
<comment type="caution">
    <text evidence="1">The sequence shown here is derived from an EMBL/GenBank/DDBJ whole genome shotgun (WGS) entry which is preliminary data.</text>
</comment>
<dbReference type="RefSeq" id="WP_010602936.1">
    <property type="nucleotide sequence ID" value="NZ_JAPJUH010000001.1"/>
</dbReference>
<dbReference type="Proteomes" id="UP001142592">
    <property type="component" value="Unassembled WGS sequence"/>
</dbReference>
<name>A0A9X3D8R2_9SPHI</name>
<dbReference type="EMBL" id="JAPJUH010000001">
    <property type="protein sequence ID" value="MCX3263119.1"/>
    <property type="molecule type" value="Genomic_DNA"/>
</dbReference>
<organism evidence="1 2">
    <name type="scientific">Pedobacter agri</name>
    <dbReference type="NCBI Taxonomy" id="454586"/>
    <lineage>
        <taxon>Bacteria</taxon>
        <taxon>Pseudomonadati</taxon>
        <taxon>Bacteroidota</taxon>
        <taxon>Sphingobacteriia</taxon>
        <taxon>Sphingobacteriales</taxon>
        <taxon>Sphingobacteriaceae</taxon>
        <taxon>Pedobacter</taxon>
    </lineage>
</organism>
<gene>
    <name evidence="1" type="ORF">OQZ29_00030</name>
</gene>
<accession>A0A9X3D8R2</accession>
<sequence length="338" mass="38562">MAHDPKLTAYTIQLKPSNTAIENSNRWLFRNIISEANQNELTDSFIITEVFRAFISALDTPEMYSDTTSKKCMTANQADIEDSDVNANIALHSQQFIIEGKVEGGSYGRKRNKTSTIDKSNKSDVNERDAITEDFYFLLYCPLQSNKSTLFIQSYSDDSIDSVMKKFWQNFFSFQGTFNQPAIKRFVPISIIEDFKTNATVSGLTFTTDMPGETLLENTSIQTTRNYKVTVKITPTNDDLSVEEFEQTIEPLQQTFFTRVMNLGQFLRKTGTLRDTSTNKTSPFDLGSSFEIQPSILLSKYIPINGDDSDFERIKNYCFALLETVKPEIYIENAIQER</sequence>
<proteinExistence type="predicted"/>
<keyword evidence="2" id="KW-1185">Reference proteome</keyword>
<evidence type="ECO:0000313" key="2">
    <source>
        <dbReference type="Proteomes" id="UP001142592"/>
    </source>
</evidence>
<dbReference type="AlphaFoldDB" id="A0A9X3D8R2"/>
<evidence type="ECO:0000313" key="1">
    <source>
        <dbReference type="EMBL" id="MCX3263119.1"/>
    </source>
</evidence>
<protein>
    <submittedName>
        <fullName evidence="1">Uncharacterized protein</fullName>
    </submittedName>
</protein>